<gene>
    <name evidence="3" type="ORF">ACFO6Q_11240</name>
</gene>
<evidence type="ECO:0000256" key="1">
    <source>
        <dbReference type="SAM" id="Coils"/>
    </source>
</evidence>
<accession>A0ABV9QVV5</accession>
<evidence type="ECO:0000256" key="2">
    <source>
        <dbReference type="SAM" id="Phobius"/>
    </source>
</evidence>
<comment type="caution">
    <text evidence="3">The sequence shown here is derived from an EMBL/GenBank/DDBJ whole genome shotgun (WGS) entry which is preliminary data.</text>
</comment>
<keyword evidence="2" id="KW-1133">Transmembrane helix</keyword>
<feature type="coiled-coil region" evidence="1">
    <location>
        <begin position="49"/>
        <end position="104"/>
    </location>
</feature>
<dbReference type="RefSeq" id="WP_380021027.1">
    <property type="nucleotide sequence ID" value="NZ_JBHSHD010000008.1"/>
</dbReference>
<name>A0ABV9QVV5_9GAMM</name>
<keyword evidence="2" id="KW-0812">Transmembrane</keyword>
<keyword evidence="4" id="KW-1185">Reference proteome</keyword>
<dbReference type="Proteomes" id="UP001595886">
    <property type="component" value="Unassembled WGS sequence"/>
</dbReference>
<organism evidence="3 4">
    <name type="scientific">Dokdonella ginsengisoli</name>
    <dbReference type="NCBI Taxonomy" id="363846"/>
    <lineage>
        <taxon>Bacteria</taxon>
        <taxon>Pseudomonadati</taxon>
        <taxon>Pseudomonadota</taxon>
        <taxon>Gammaproteobacteria</taxon>
        <taxon>Lysobacterales</taxon>
        <taxon>Rhodanobacteraceae</taxon>
        <taxon>Dokdonella</taxon>
    </lineage>
</organism>
<keyword evidence="2" id="KW-0472">Membrane</keyword>
<keyword evidence="1" id="KW-0175">Coiled coil</keyword>
<sequence length="244" mass="26697">MPRVIPPFVVRKHDPGRQRREWLLLAVAWLGSLLVVAAIASGLASGLRKENSRAVLAAAEAQNEELKKHVAVLERSEQVAREALTDVQRTLRERDEEIDALRADLAFYGRLVGGSKREGLAVHALSMKPVGDGGGAWNFSATLTQNFKRGQDIKGRLTLSIEGVRDGKLAALDWSALGQGLDNAGIEYGFKYFQQVNGTIMLPPGFAPNRVKVRADGDGGRVEQEFEWKDAVNGEAEGKDDVRQ</sequence>
<evidence type="ECO:0000313" key="3">
    <source>
        <dbReference type="EMBL" id="MFC4820903.1"/>
    </source>
</evidence>
<dbReference type="EMBL" id="JBHSHD010000008">
    <property type="protein sequence ID" value="MFC4820903.1"/>
    <property type="molecule type" value="Genomic_DNA"/>
</dbReference>
<evidence type="ECO:0000313" key="4">
    <source>
        <dbReference type="Proteomes" id="UP001595886"/>
    </source>
</evidence>
<reference evidence="4" key="1">
    <citation type="journal article" date="2019" name="Int. J. Syst. Evol. Microbiol.">
        <title>The Global Catalogue of Microorganisms (GCM) 10K type strain sequencing project: providing services to taxonomists for standard genome sequencing and annotation.</title>
        <authorList>
            <consortium name="The Broad Institute Genomics Platform"/>
            <consortium name="The Broad Institute Genome Sequencing Center for Infectious Disease"/>
            <person name="Wu L."/>
            <person name="Ma J."/>
        </authorList>
    </citation>
    <scope>NUCLEOTIDE SEQUENCE [LARGE SCALE GENOMIC DNA]</scope>
    <source>
        <strain evidence="4">CCUG 30340</strain>
    </source>
</reference>
<dbReference type="Pfam" id="PF20567">
    <property type="entry name" value="DUF6776"/>
    <property type="match status" value="1"/>
</dbReference>
<proteinExistence type="predicted"/>
<feature type="transmembrane region" description="Helical" evidence="2">
    <location>
        <begin position="21"/>
        <end position="44"/>
    </location>
</feature>
<protein>
    <submittedName>
        <fullName evidence="3">DUF6776 family protein</fullName>
    </submittedName>
</protein>
<dbReference type="InterPro" id="IPR046703">
    <property type="entry name" value="DUF6776"/>
</dbReference>